<evidence type="ECO:0000313" key="5">
    <source>
        <dbReference type="EMBL" id="RDY85315.1"/>
    </source>
</evidence>
<dbReference type="Proteomes" id="UP000254076">
    <property type="component" value="Unassembled WGS sequence"/>
</dbReference>
<accession>A0A0E1EQM3</accession>
<dbReference type="EMBL" id="LBKL01000082">
    <property type="protein sequence ID" value="KLL36664.1"/>
    <property type="molecule type" value="Genomic_DNA"/>
</dbReference>
<evidence type="ECO:0000313" key="11">
    <source>
        <dbReference type="Proteomes" id="UP000250200"/>
    </source>
</evidence>
<evidence type="ECO:0000313" key="4">
    <source>
        <dbReference type="EMBL" id="MDK6899495.1"/>
    </source>
</evidence>
<dbReference type="PANTHER" id="PTHR30037">
    <property type="entry name" value="DNA-3-METHYLADENINE GLYCOSYLASE 1"/>
    <property type="match status" value="1"/>
</dbReference>
<gene>
    <name evidence="6" type="primary">tag</name>
    <name evidence="5" type="ORF">C4618_03015</name>
    <name evidence="6" type="ORF">NCTC8181_01348</name>
    <name evidence="7" type="ORF">NCTC8185_01103</name>
    <name evidence="8" type="ORF">NCTC9828_00372</name>
    <name evidence="4" type="ORF">QP229_05745</name>
    <name evidence="3" type="ORF">WA04_08405</name>
    <name evidence="2" type="ORF">WA45_05770</name>
</gene>
<dbReference type="InterPro" id="IPR052891">
    <property type="entry name" value="DNA-3mA_glycosylase"/>
</dbReference>
<dbReference type="Proteomes" id="UP000255140">
    <property type="component" value="Unassembled WGS sequence"/>
</dbReference>
<feature type="binding site" evidence="1">
    <location>
        <position position="180"/>
    </location>
    <ligand>
        <name>Zn(2+)</name>
        <dbReference type="ChEBI" id="CHEBI:29105"/>
    </ligand>
</feature>
<evidence type="ECO:0000313" key="10">
    <source>
        <dbReference type="Proteomes" id="UP000035346"/>
    </source>
</evidence>
<reference evidence="4" key="4">
    <citation type="submission" date="2023-05" db="EMBL/GenBank/DDBJ databases">
        <title>Cataloging the Phylogenetic Diversity of Human Bladder Bacteria.</title>
        <authorList>
            <person name="Du J."/>
        </authorList>
    </citation>
    <scope>NUCLEOTIDE SEQUENCE</scope>
    <source>
        <strain evidence="4">UMB8703</strain>
    </source>
</reference>
<dbReference type="Proteomes" id="UP000035346">
    <property type="component" value="Unassembled WGS sequence"/>
</dbReference>
<organism evidence="5 14">
    <name type="scientific">Streptococcus agalactiae</name>
    <dbReference type="NCBI Taxonomy" id="1311"/>
    <lineage>
        <taxon>Bacteria</taxon>
        <taxon>Bacillati</taxon>
        <taxon>Bacillota</taxon>
        <taxon>Bacilli</taxon>
        <taxon>Lactobacillales</taxon>
        <taxon>Streptococcaceae</taxon>
        <taxon>Streptococcus</taxon>
    </lineage>
</organism>
<keyword evidence="1" id="KW-0479">Metal-binding</keyword>
<dbReference type="Proteomes" id="UP001230629">
    <property type="component" value="Unassembled WGS sequence"/>
</dbReference>
<dbReference type="KEGG" id="sagg:EN73_10025"/>
<name>A0A0E1EQM3_STRAG</name>
<dbReference type="SUPFAM" id="SSF48150">
    <property type="entry name" value="DNA-glycosylase"/>
    <property type="match status" value="1"/>
</dbReference>
<protein>
    <submittedName>
        <fullName evidence="2">3-methyladenine DNA glycosylase</fullName>
    </submittedName>
    <submittedName>
        <fullName evidence="5 6">DNA-3-methyladenine glycosylase</fullName>
        <ecNumber evidence="2 5">3.2.2.20</ecNumber>
    </submittedName>
</protein>
<dbReference type="InterPro" id="IPR011257">
    <property type="entry name" value="DNA_glycosylase"/>
</dbReference>
<dbReference type="OMA" id="HMQATGM"/>
<evidence type="ECO:0000313" key="2">
    <source>
        <dbReference type="EMBL" id="KLJ29009.1"/>
    </source>
</evidence>
<dbReference type="Pfam" id="PF03352">
    <property type="entry name" value="Adenine_glyco"/>
    <property type="match status" value="1"/>
</dbReference>
<dbReference type="GO" id="GO:0006284">
    <property type="term" value="P:base-excision repair"/>
    <property type="evidence" value="ECO:0007669"/>
    <property type="project" value="InterPro"/>
</dbReference>
<comment type="caution">
    <text evidence="5">The sequence shown here is derived from an EMBL/GenBank/DDBJ whole genome shotgun (WGS) entry which is preliminary data.</text>
</comment>
<sequence>MKRCSWVNLDNPLYVAYHDKEWGRAVHDDHVLFELLCLETYQSGLSWETVLNKRQEFRQVFHHYNIEKVAAMSDADLEIILQNPRVIRHRLKLFSTRQNARSIILIQKEFGSFDRYIWSFVDNKVQVNSVNNYNDVPASTTLSERLSKDLKKRGFKFVGPTCLYSFIQAAGMVNDHENICDFK</sequence>
<reference evidence="5 14" key="2">
    <citation type="journal article" date="2018" name="Emerg. Microbes Infect.">
        <title>Phenotypic and molecular analysis of nontypeable Group B streptococci: identification of cps2a and hybrid cps2a/cps5 Group B streptococcal capsule gene clusters.</title>
        <authorList>
            <person name="Alhhazmi A."/>
            <person name="Tyrrell G.J."/>
        </authorList>
    </citation>
    <scope>NUCLEOTIDE SEQUENCE [LARGE SCALE GENOMIC DNA]</scope>
    <source>
        <strain evidence="5 14">PLGBS17</strain>
    </source>
</reference>
<feature type="binding site" evidence="1">
    <location>
        <position position="176"/>
    </location>
    <ligand>
        <name>Zn(2+)</name>
        <dbReference type="ChEBI" id="CHEBI:29105"/>
    </ligand>
</feature>
<evidence type="ECO:0000313" key="12">
    <source>
        <dbReference type="Proteomes" id="UP000254076"/>
    </source>
</evidence>
<dbReference type="EMBL" id="UHEW01000005">
    <property type="protein sequence ID" value="SUN27511.1"/>
    <property type="molecule type" value="Genomic_DNA"/>
</dbReference>
<evidence type="ECO:0000313" key="9">
    <source>
        <dbReference type="Proteomes" id="UP000035174"/>
    </source>
</evidence>
<dbReference type="EMBL" id="QHGZ01000089">
    <property type="protein sequence ID" value="RDY85315.1"/>
    <property type="molecule type" value="Genomic_DNA"/>
</dbReference>
<feature type="binding site" evidence="1">
    <location>
        <position position="4"/>
    </location>
    <ligand>
        <name>Zn(2+)</name>
        <dbReference type="ChEBI" id="CHEBI:29105"/>
    </ligand>
</feature>
<dbReference type="Proteomes" id="UP000250200">
    <property type="component" value="Unassembled WGS sequence"/>
</dbReference>
<dbReference type="GO" id="GO:0046872">
    <property type="term" value="F:metal ion binding"/>
    <property type="evidence" value="ECO:0007669"/>
    <property type="project" value="UniProtKB-KW"/>
</dbReference>
<evidence type="ECO:0000313" key="8">
    <source>
        <dbReference type="EMBL" id="SUN27511.1"/>
    </source>
</evidence>
<dbReference type="RefSeq" id="WP_000817341.1">
    <property type="nucleotide sequence ID" value="NZ_AP018935.1"/>
</dbReference>
<dbReference type="EMBL" id="UAVB01000001">
    <property type="protein sequence ID" value="SQA18301.1"/>
    <property type="molecule type" value="Genomic_DNA"/>
</dbReference>
<evidence type="ECO:0000313" key="6">
    <source>
        <dbReference type="EMBL" id="SQA18301.1"/>
    </source>
</evidence>
<evidence type="ECO:0000256" key="1">
    <source>
        <dbReference type="PIRSR" id="PIRSR605019-1"/>
    </source>
</evidence>
<dbReference type="EMBL" id="JASOIH010000004">
    <property type="protein sequence ID" value="MDK6899495.1"/>
    <property type="molecule type" value="Genomic_DNA"/>
</dbReference>
<evidence type="ECO:0000313" key="3">
    <source>
        <dbReference type="EMBL" id="KLL36664.1"/>
    </source>
</evidence>
<evidence type="ECO:0000313" key="14">
    <source>
        <dbReference type="Proteomes" id="UP000256718"/>
    </source>
</evidence>
<dbReference type="Proteomes" id="UP000256718">
    <property type="component" value="Unassembled WGS sequence"/>
</dbReference>
<dbReference type="EMBL" id="LCVB01000028">
    <property type="protein sequence ID" value="KLJ29009.1"/>
    <property type="molecule type" value="Genomic_DNA"/>
</dbReference>
<dbReference type="EC" id="3.2.2.20" evidence="2 5"/>
<evidence type="ECO:0000313" key="7">
    <source>
        <dbReference type="EMBL" id="SUN13836.1"/>
    </source>
</evidence>
<dbReference type="InterPro" id="IPR005019">
    <property type="entry name" value="Adenine_glyco"/>
</dbReference>
<dbReference type="AlphaFoldDB" id="A0A0E1EQM3"/>
<dbReference type="KEGG" id="sage:EN72_10955"/>
<keyword evidence="1" id="KW-0862">Zinc</keyword>
<keyword evidence="5" id="KW-0378">Hydrolase</keyword>
<dbReference type="EMBL" id="UHEQ01000004">
    <property type="protein sequence ID" value="SUN13836.1"/>
    <property type="molecule type" value="Genomic_DNA"/>
</dbReference>
<reference evidence="9 10" key="1">
    <citation type="journal article" date="2015" name="PLoS ONE">
        <title>Genomic analysis reveals the molecular basis for capsule loss in the group B streptococcus population.</title>
        <authorList>
            <consortium name="DEVANI Consortium"/>
            <person name="Rosini R."/>
            <person name="Campisi E."/>
            <person name="De Chiara M."/>
            <person name="Tettelin H."/>
            <person name="Rinaudo D."/>
            <person name="Toniolo C."/>
            <person name="Metruccio M."/>
            <person name="Guidotti S."/>
            <person name="Sorensen U.B."/>
            <person name="Kilian M."/>
            <person name="Ramirez M."/>
            <person name="Janulczyk R."/>
            <person name="Donati C."/>
            <person name="Grandi G."/>
            <person name="Margarit I."/>
        </authorList>
    </citation>
    <scope>NUCLEOTIDE SEQUENCE [LARGE SCALE GENOMIC DNA]</scope>
    <source>
        <strain evidence="3 10">DK-B-USS-215</strain>
        <strain evidence="2 9">ES-PW-063</strain>
    </source>
</reference>
<evidence type="ECO:0000313" key="13">
    <source>
        <dbReference type="Proteomes" id="UP000255140"/>
    </source>
</evidence>
<dbReference type="GO" id="GO:0008725">
    <property type="term" value="F:DNA-3-methyladenine glycosylase activity"/>
    <property type="evidence" value="ECO:0007669"/>
    <property type="project" value="UniProtKB-EC"/>
</dbReference>
<reference evidence="11 12" key="3">
    <citation type="submission" date="2018-06" db="EMBL/GenBank/DDBJ databases">
        <authorList>
            <consortium name="Pathogen Informatics"/>
            <person name="Doyle S."/>
        </authorList>
    </citation>
    <scope>NUCLEOTIDE SEQUENCE [LARGE SCALE GENOMIC DNA]</scope>
    <source>
        <strain evidence="6 11">NCTC8181</strain>
        <strain evidence="7 12">NCTC8185</strain>
        <strain evidence="8 13">NCTC9828</strain>
    </source>
</reference>
<feature type="binding site" evidence="1">
    <location>
        <position position="18"/>
    </location>
    <ligand>
        <name>Zn(2+)</name>
        <dbReference type="ChEBI" id="CHEBI:29105"/>
    </ligand>
</feature>
<keyword evidence="5" id="KW-0326">Glycosidase</keyword>
<dbReference type="Proteomes" id="UP000035174">
    <property type="component" value="Unassembled WGS sequence"/>
</dbReference>
<dbReference type="Gene3D" id="1.10.340.30">
    <property type="entry name" value="Hypothetical protein, domain 2"/>
    <property type="match status" value="1"/>
</dbReference>
<proteinExistence type="predicted"/>
<dbReference type="PANTHER" id="PTHR30037:SF4">
    <property type="entry name" value="DNA-3-METHYLADENINE GLYCOSYLASE I"/>
    <property type="match status" value="1"/>
</dbReference>